<feature type="transmembrane region" description="Helical" evidence="1">
    <location>
        <begin position="5"/>
        <end position="21"/>
    </location>
</feature>
<dbReference type="Pfam" id="PF04286">
    <property type="entry name" value="DUF445"/>
    <property type="match status" value="1"/>
</dbReference>
<dbReference type="OrthoDB" id="5565224at2"/>
<dbReference type="PANTHER" id="PTHR38568">
    <property type="entry name" value="DUF445 DOMAIN-CONTAINING PROTEIN-RELATED"/>
    <property type="match status" value="1"/>
</dbReference>
<evidence type="ECO:0008006" key="4">
    <source>
        <dbReference type="Google" id="ProtNLM"/>
    </source>
</evidence>
<sequence length="234" mass="25895">MNKSILTNAIALILLILGMVLESPIVTTVGVFALSGAVTNWLAVYMLFEKVPLLYGSGVIPLRFEEFKAGIRELMMTQFFTEQNIARFLNSDNQQIKVDLAPVLEKVDLEPTFDSLVEVINASSFGSMLGMFGGADALTPLKQPFVQKMKESLIAISQDERFLNLLSDQLEQPSVMHDVQQKIESIVEQRLNELTPEMVKDIIQTMIKKHLGWLVVWGGVFGGLIGLAAVLLVA</sequence>
<feature type="transmembrane region" description="Helical" evidence="1">
    <location>
        <begin position="211"/>
        <end position="233"/>
    </location>
</feature>
<feature type="transmembrane region" description="Helical" evidence="1">
    <location>
        <begin position="27"/>
        <end position="48"/>
    </location>
</feature>
<keyword evidence="1" id="KW-0812">Transmembrane</keyword>
<proteinExistence type="predicted"/>
<dbReference type="EMBL" id="BAER01000038">
    <property type="protein sequence ID" value="GAC32454.1"/>
    <property type="molecule type" value="Genomic_DNA"/>
</dbReference>
<keyword evidence="1" id="KW-0472">Membrane</keyword>
<accession>K6YI99</accession>
<keyword evidence="1" id="KW-1133">Transmembrane helix</keyword>
<dbReference type="Proteomes" id="UP000006322">
    <property type="component" value="Unassembled WGS sequence"/>
</dbReference>
<evidence type="ECO:0000313" key="3">
    <source>
        <dbReference type="Proteomes" id="UP000006322"/>
    </source>
</evidence>
<evidence type="ECO:0000256" key="1">
    <source>
        <dbReference type="SAM" id="Phobius"/>
    </source>
</evidence>
<comment type="caution">
    <text evidence="2">The sequence shown here is derived from an EMBL/GenBank/DDBJ whole genome shotgun (WGS) entry which is preliminary data.</text>
</comment>
<evidence type="ECO:0000313" key="2">
    <source>
        <dbReference type="EMBL" id="GAC32454.1"/>
    </source>
</evidence>
<organism evidence="2 3">
    <name type="scientific">Paraglaciecola polaris LMG 21857</name>
    <dbReference type="NCBI Taxonomy" id="1129793"/>
    <lineage>
        <taxon>Bacteria</taxon>
        <taxon>Pseudomonadati</taxon>
        <taxon>Pseudomonadota</taxon>
        <taxon>Gammaproteobacteria</taxon>
        <taxon>Alteromonadales</taxon>
        <taxon>Alteromonadaceae</taxon>
        <taxon>Paraglaciecola</taxon>
    </lineage>
</organism>
<keyword evidence="3" id="KW-1185">Reference proteome</keyword>
<name>K6YI99_9ALTE</name>
<dbReference type="PANTHER" id="PTHR38568:SF1">
    <property type="entry name" value="DUF445 DOMAIN-CONTAINING PROTEIN"/>
    <property type="match status" value="1"/>
</dbReference>
<dbReference type="STRING" id="1129793.GPLA_1540"/>
<dbReference type="AlphaFoldDB" id="K6YI99"/>
<protein>
    <recommendedName>
        <fullName evidence="4">DUF445 domain-containing protein</fullName>
    </recommendedName>
</protein>
<reference evidence="3" key="1">
    <citation type="journal article" date="2014" name="Environ. Microbiol.">
        <title>Comparative genomics of the marine bacterial genus Glaciecola reveals the high degree of genomic diversity and genomic characteristic for cold adaptation.</title>
        <authorList>
            <person name="Qin Q.L."/>
            <person name="Xie B.B."/>
            <person name="Yu Y."/>
            <person name="Shu Y.L."/>
            <person name="Rong J.C."/>
            <person name="Zhang Y.J."/>
            <person name="Zhao D.L."/>
            <person name="Chen X.L."/>
            <person name="Zhang X.Y."/>
            <person name="Chen B."/>
            <person name="Zhou B.C."/>
            <person name="Zhang Y.Z."/>
        </authorList>
    </citation>
    <scope>NUCLEOTIDE SEQUENCE [LARGE SCALE GENOMIC DNA]</scope>
    <source>
        <strain evidence="3">LMG 21857</strain>
    </source>
</reference>
<gene>
    <name evidence="2" type="ORF">GPLA_1540</name>
</gene>
<dbReference type="RefSeq" id="WP_007104252.1">
    <property type="nucleotide sequence ID" value="NZ_BAER01000038.1"/>
</dbReference>
<dbReference type="InterPro" id="IPR007383">
    <property type="entry name" value="DUF445"/>
</dbReference>